<sequence>MNEIKFTEGGQPISLDDLKQLSDNITSGVALLASLCGDGILDGCYLSGDQTSGGARIFISSGHAIIGGAIYEVDETEMLFNGLGLGNLPSEIFLVPSTDESRSMDFADGSTHPTRVRKTAVAVRERPSNKEYIAYKISGNNSSNPRPFIPRSEEAKVDSYRILRDGKQVGSMNLYVINGLPRFRACELHIPIDNKVIRSTGDGNTMYTLDGPNSNKLYFSLRNVVDVWQITNYDIIIAAGTIALQKDGQRLNEFDGHGLNAFALIMTDYQLV</sequence>
<keyword evidence="2" id="KW-1185">Reference proteome</keyword>
<evidence type="ECO:0000313" key="1">
    <source>
        <dbReference type="EMBL" id="KXB75837.1"/>
    </source>
</evidence>
<dbReference type="PATRIC" id="fig|322095.3.peg.1262"/>
<dbReference type="RefSeq" id="WP_060935543.1">
    <property type="nucleotide sequence ID" value="NZ_KQ960447.1"/>
</dbReference>
<proteinExistence type="predicted"/>
<dbReference type="EMBL" id="LSDK01000084">
    <property type="protein sequence ID" value="KXB75837.1"/>
    <property type="molecule type" value="Genomic_DNA"/>
</dbReference>
<dbReference type="AlphaFoldDB" id="A0A134B7C3"/>
<gene>
    <name evidence="1" type="ORF">HMPREF3185_01277</name>
</gene>
<dbReference type="STRING" id="322095.HMPREF3185_01277"/>
<name>A0A134B7C3_9PORP</name>
<evidence type="ECO:0000313" key="2">
    <source>
        <dbReference type="Proteomes" id="UP000070224"/>
    </source>
</evidence>
<accession>A0A134B7C3</accession>
<dbReference type="OrthoDB" id="1100996at2"/>
<protein>
    <submittedName>
        <fullName evidence="1">Uncharacterized protein</fullName>
    </submittedName>
</protein>
<dbReference type="Proteomes" id="UP000070224">
    <property type="component" value="Unassembled WGS sequence"/>
</dbReference>
<organism evidence="1 2">
    <name type="scientific">Porphyromonas somerae</name>
    <dbReference type="NCBI Taxonomy" id="322095"/>
    <lineage>
        <taxon>Bacteria</taxon>
        <taxon>Pseudomonadati</taxon>
        <taxon>Bacteroidota</taxon>
        <taxon>Bacteroidia</taxon>
        <taxon>Bacteroidales</taxon>
        <taxon>Porphyromonadaceae</taxon>
        <taxon>Porphyromonas</taxon>
    </lineage>
</organism>
<comment type="caution">
    <text evidence="1">The sequence shown here is derived from an EMBL/GenBank/DDBJ whole genome shotgun (WGS) entry which is preliminary data.</text>
</comment>
<reference evidence="2" key="1">
    <citation type="submission" date="2016-01" db="EMBL/GenBank/DDBJ databases">
        <authorList>
            <person name="Mitreva M."/>
            <person name="Pepin K.H."/>
            <person name="Mihindukulasuriya K.A."/>
            <person name="Fulton R."/>
            <person name="Fronick C."/>
            <person name="O'Laughlin M."/>
            <person name="Miner T."/>
            <person name="Herter B."/>
            <person name="Rosa B.A."/>
            <person name="Cordes M."/>
            <person name="Tomlinson C."/>
            <person name="Wollam A."/>
            <person name="Palsikar V.B."/>
            <person name="Mardis E.R."/>
            <person name="Wilson R.K."/>
        </authorList>
    </citation>
    <scope>NUCLEOTIDE SEQUENCE [LARGE SCALE GENOMIC DNA]</scope>
    <source>
        <strain evidence="2">KA00683</strain>
    </source>
</reference>